<sequence length="709" mass="71828">MTKCPVCGATVGEGERFCRECGTRLLEGGPAAASAGADDRHAVMHRPGGGNPDPFAVGGSDDAAADDDFFSQFTPKAAIPEDAPLPSRRSRRRFNPRINDTGEVPASLPPTPPAPHPQAFQPPAQQSFQSPVESPVEAPTQSSGFEDADVPPTAAMSAEEIAEATRSSAPQQPPAGMPPLPLPVPPVAPPAPAASPAFSAQAEEPAAPETDGVSMPGWFTDLVDDGPVSEPIEIVEPTAEEPAPQPPQFQQPQFQEPEFEAPAAPAQPPAPAASGADSGDSATFTQLIRGLADDPADRPIESPAFDQTGLVPLPSAQQPPAAPAQQAPLPPAQQADTSAEIEAARARAAAFWGTAPAAQAAHEAEAAEAAEAQQPEFQRPAEPEPAREPDLEPVSFNESEREEPAVDTVQSTLAGWFGDDADPDTAPAQRVRPAAAQPPQPSQQELPPLPTPAAFAQSNQPAASAPSGRAPFAAPATGAGGGAGAPTPPVRGGGSGGRGGDDGDSVKQRRRGVTTILVAAAAAVLLIGGTFGAIALFGGGGNNDEPAADGTTAAAESPSEGTEGGEGGTTEGPATQEPDPTPTPEPFEPVTFQSQSGNIRCQITSEDGAVCQILERNFTTPDAACSGAIVGVNNEGITWPCVGGTLGTGAVLEYDVPVSAGEYTCSISYATGVTCQNGKGDSFSMEFDLGISTEGATAANPQIDVTPVG</sequence>
<feature type="domain" description="Zinc-ribbon" evidence="3">
    <location>
        <begin position="3"/>
        <end position="25"/>
    </location>
</feature>
<dbReference type="RefSeq" id="WP_124973259.1">
    <property type="nucleotide sequence ID" value="NZ_RQVS01000013.1"/>
</dbReference>
<feature type="compositionally biased region" description="Pro residues" evidence="1">
    <location>
        <begin position="436"/>
        <end position="451"/>
    </location>
</feature>
<keyword evidence="5" id="KW-1185">Reference proteome</keyword>
<feature type="compositionally biased region" description="Low complexity" evidence="1">
    <location>
        <begin position="551"/>
        <end position="561"/>
    </location>
</feature>
<organism evidence="4 5">
    <name type="scientific">Gulosibacter macacae</name>
    <dbReference type="NCBI Taxonomy" id="2488791"/>
    <lineage>
        <taxon>Bacteria</taxon>
        <taxon>Bacillati</taxon>
        <taxon>Actinomycetota</taxon>
        <taxon>Actinomycetes</taxon>
        <taxon>Micrococcales</taxon>
        <taxon>Microbacteriaceae</taxon>
        <taxon>Gulosibacter</taxon>
    </lineage>
</organism>
<evidence type="ECO:0000256" key="1">
    <source>
        <dbReference type="SAM" id="MobiDB-lite"/>
    </source>
</evidence>
<feature type="compositionally biased region" description="Low complexity" evidence="1">
    <location>
        <begin position="452"/>
        <end position="477"/>
    </location>
</feature>
<evidence type="ECO:0000313" key="4">
    <source>
        <dbReference type="EMBL" id="RRJ85972.1"/>
    </source>
</evidence>
<dbReference type="Pfam" id="PF13240">
    <property type="entry name" value="Zn_Ribbon_1"/>
    <property type="match status" value="1"/>
</dbReference>
<accession>A0A3P3VT37</accession>
<keyword evidence="2" id="KW-0472">Membrane</keyword>
<feature type="compositionally biased region" description="Low complexity" evidence="1">
    <location>
        <begin position="346"/>
        <end position="378"/>
    </location>
</feature>
<evidence type="ECO:0000259" key="3">
    <source>
        <dbReference type="Pfam" id="PF13240"/>
    </source>
</evidence>
<dbReference type="PANTHER" id="PTHR34008:SF2">
    <property type="entry name" value="REPETITIVE PROLINE-RICH CELL WALL PROTEIN 1"/>
    <property type="match status" value="1"/>
</dbReference>
<feature type="compositionally biased region" description="Low complexity" evidence="1">
    <location>
        <begin position="117"/>
        <end position="131"/>
    </location>
</feature>
<comment type="caution">
    <text evidence="4">The sequence shown here is derived from an EMBL/GenBank/DDBJ whole genome shotgun (WGS) entry which is preliminary data.</text>
</comment>
<evidence type="ECO:0000256" key="2">
    <source>
        <dbReference type="SAM" id="Phobius"/>
    </source>
</evidence>
<dbReference type="AlphaFoldDB" id="A0A3P3VT37"/>
<dbReference type="OrthoDB" id="5126336at2"/>
<feature type="region of interest" description="Disordered" evidence="1">
    <location>
        <begin position="29"/>
        <end position="507"/>
    </location>
</feature>
<dbReference type="InterPro" id="IPR026870">
    <property type="entry name" value="Zinc_ribbon_dom"/>
</dbReference>
<feature type="region of interest" description="Disordered" evidence="1">
    <location>
        <begin position="545"/>
        <end position="596"/>
    </location>
</feature>
<feature type="compositionally biased region" description="Basic and acidic residues" evidence="1">
    <location>
        <begin position="379"/>
        <end position="390"/>
    </location>
</feature>
<feature type="compositionally biased region" description="Basic and acidic residues" evidence="1">
    <location>
        <begin position="291"/>
        <end position="300"/>
    </location>
</feature>
<feature type="compositionally biased region" description="Pro residues" evidence="1">
    <location>
        <begin position="171"/>
        <end position="193"/>
    </location>
</feature>
<name>A0A3P3VT37_9MICO</name>
<proteinExistence type="predicted"/>
<dbReference type="PANTHER" id="PTHR34008">
    <property type="entry name" value="REPETITIVE PROLINE-RICH CELL WALL PROTEIN 1"/>
    <property type="match status" value="1"/>
</dbReference>
<protein>
    <submittedName>
        <fullName evidence="4">Zinc ribbon domain-containing protein</fullName>
    </submittedName>
</protein>
<gene>
    <name evidence="4" type="ORF">EG850_10530</name>
</gene>
<keyword evidence="2" id="KW-0812">Transmembrane</keyword>
<feature type="compositionally biased region" description="Pro residues" evidence="1">
    <location>
        <begin position="107"/>
        <end position="116"/>
    </location>
</feature>
<reference evidence="4 5" key="1">
    <citation type="submission" date="2018-11" db="EMBL/GenBank/DDBJ databases">
        <title>YIM 102482-1 draft genome.</title>
        <authorList>
            <person name="Li G."/>
            <person name="Jiang Y."/>
        </authorList>
    </citation>
    <scope>NUCLEOTIDE SEQUENCE [LARGE SCALE GENOMIC DNA]</scope>
    <source>
        <strain evidence="4 5">YIM 102482-1</strain>
    </source>
</reference>
<dbReference type="EMBL" id="RQVS01000013">
    <property type="protein sequence ID" value="RRJ85972.1"/>
    <property type="molecule type" value="Genomic_DNA"/>
</dbReference>
<feature type="transmembrane region" description="Helical" evidence="2">
    <location>
        <begin position="516"/>
        <end position="537"/>
    </location>
</feature>
<feature type="compositionally biased region" description="Low complexity" evidence="1">
    <location>
        <begin position="312"/>
        <end position="335"/>
    </location>
</feature>
<evidence type="ECO:0000313" key="5">
    <source>
        <dbReference type="Proteomes" id="UP000274391"/>
    </source>
</evidence>
<dbReference type="Proteomes" id="UP000274391">
    <property type="component" value="Unassembled WGS sequence"/>
</dbReference>
<keyword evidence="2" id="KW-1133">Transmembrane helix</keyword>
<feature type="compositionally biased region" description="Low complexity" evidence="1">
    <location>
        <begin position="250"/>
        <end position="264"/>
    </location>
</feature>
<feature type="compositionally biased region" description="Low complexity" evidence="1">
    <location>
        <begin position="425"/>
        <end position="435"/>
    </location>
</feature>
<feature type="compositionally biased region" description="Low complexity" evidence="1">
    <location>
        <begin position="194"/>
        <end position="209"/>
    </location>
</feature>